<reference evidence="1 2" key="1">
    <citation type="submission" date="2018-05" db="EMBL/GenBank/DDBJ databases">
        <title>A metagenomic window into the 2 km-deep terrestrial subsurface aquifer revealed taxonomically and functionally diverse microbial community comprising novel uncultured bacterial lineages.</title>
        <authorList>
            <person name="Kadnikov V.V."/>
            <person name="Mardanov A.V."/>
            <person name="Beletsky A.V."/>
            <person name="Banks D."/>
            <person name="Pimenov N.V."/>
            <person name="Frank Y.A."/>
            <person name="Karnachuk O.V."/>
            <person name="Ravin N.V."/>
        </authorList>
    </citation>
    <scope>NUCLEOTIDE SEQUENCE [LARGE SCALE GENOMIC DNA]</scope>
    <source>
        <strain evidence="1">BY5</strain>
    </source>
</reference>
<dbReference type="EMBL" id="QOQW01000029">
    <property type="protein sequence ID" value="RCK78010.1"/>
    <property type="molecule type" value="Genomic_DNA"/>
</dbReference>
<comment type="caution">
    <text evidence="1">The sequence shown here is derived from an EMBL/GenBank/DDBJ whole genome shotgun (WGS) entry which is preliminary data.</text>
</comment>
<sequence length="435" mass="48570">MERWGGPRSGRWFERLGIQRSGLLFLLLLWPMWPLYAEPASPPVASPASASPAAASQELAPIGSWSAVVAFDRHLFPSLLLVTSHPGFQLLRDKWQSEHPVLGEPFGWLSVIVQAPRDGCPVKVVVTSKNLMEESIFEGVIDDASEAFRINPKIAWNFDALPRYRQPSLENITFEVFFDGRPAGRQVETVQVRSINDCPMAYADEETGEELDTSWMMAAYVNEDHPWIDGLLKDALATKVIDGFYGYQTGEPADVLSQVFAIWYTLQRKGIRYSSIDPVSAYSDKITSQHVRFLDETITYEQANCLDGCVLLAAVLRKIGLEPFLVNTPSHVFLAFSLGAETDEIAFLETTRLGELDIKQTEPDPATGPRALARRKVKEAKDVDKSWRSFSAALEAGEEAFAAIRKRIMLHDPDHPVIDIGAARRQGVMPIAFRH</sequence>
<evidence type="ECO:0008006" key="3">
    <source>
        <dbReference type="Google" id="ProtNLM"/>
    </source>
</evidence>
<organism evidence="1 2">
    <name type="scientific">Candidatus Ozemobacter sibiricus</name>
    <dbReference type="NCBI Taxonomy" id="2268124"/>
    <lineage>
        <taxon>Bacteria</taxon>
        <taxon>Candidatus Ozemobacteria</taxon>
        <taxon>Candidatus Ozemobacterales</taxon>
        <taxon>Candidatus Ozemobacteraceae</taxon>
        <taxon>Candidatus Ozemobacter</taxon>
    </lineage>
</organism>
<dbReference type="Proteomes" id="UP000252355">
    <property type="component" value="Unassembled WGS sequence"/>
</dbReference>
<accession>A0A367ZJ00</accession>
<protein>
    <recommendedName>
        <fullName evidence="3">Transglutaminase-like domain-containing protein</fullName>
    </recommendedName>
</protein>
<evidence type="ECO:0000313" key="2">
    <source>
        <dbReference type="Proteomes" id="UP000252355"/>
    </source>
</evidence>
<gene>
    <name evidence="1" type="ORF">OZSIB_1919</name>
</gene>
<name>A0A367ZJ00_9BACT</name>
<proteinExistence type="predicted"/>
<dbReference type="AlphaFoldDB" id="A0A367ZJ00"/>
<evidence type="ECO:0000313" key="1">
    <source>
        <dbReference type="EMBL" id="RCK78010.1"/>
    </source>
</evidence>